<dbReference type="PANTHER" id="PTHR11616:SF249">
    <property type="entry name" value="SOLUTE CARRIER FAMILY 6 MEMBER 22, TANDEM DUPLICATE 2 ISOFORM X2-RELATED"/>
    <property type="match status" value="1"/>
</dbReference>
<accession>A0A8T2P879</accession>
<dbReference type="GO" id="GO:0046872">
    <property type="term" value="F:metal ion binding"/>
    <property type="evidence" value="ECO:0007669"/>
    <property type="project" value="UniProtKB-KW"/>
</dbReference>
<keyword evidence="11" id="KW-1185">Reference proteome</keyword>
<evidence type="ECO:0000256" key="3">
    <source>
        <dbReference type="ARBA" id="ARBA00022692"/>
    </source>
</evidence>
<feature type="binding site" evidence="6">
    <location>
        <position position="277"/>
    </location>
    <ligand>
        <name>Na(+)</name>
        <dbReference type="ChEBI" id="CHEBI:29101"/>
        <label>1</label>
    </ligand>
</feature>
<keyword evidence="2 8" id="KW-0813">Transport</keyword>
<keyword evidence="6" id="KW-0479">Metal-binding</keyword>
<dbReference type="InterPro" id="IPR037272">
    <property type="entry name" value="SNS_sf"/>
</dbReference>
<gene>
    <name evidence="10" type="ORF">JZ751_028121</name>
</gene>
<feature type="binding site" evidence="6">
    <location>
        <position position="52"/>
    </location>
    <ligand>
        <name>Na(+)</name>
        <dbReference type="ChEBI" id="CHEBI:29101"/>
        <label>1</label>
    </ligand>
</feature>
<evidence type="ECO:0000256" key="5">
    <source>
        <dbReference type="ARBA" id="ARBA00023136"/>
    </source>
</evidence>
<feature type="binding site" evidence="6">
    <location>
        <position position="45"/>
    </location>
    <ligand>
        <name>Na(+)</name>
        <dbReference type="ChEBI" id="CHEBI:29101"/>
        <label>1</label>
    </ligand>
</feature>
<dbReference type="PRINTS" id="PR00176">
    <property type="entry name" value="NANEUSMPORT"/>
</dbReference>
<feature type="transmembrane region" description="Helical" evidence="9">
    <location>
        <begin position="307"/>
        <end position="327"/>
    </location>
</feature>
<organism evidence="10 11">
    <name type="scientific">Albula glossodonta</name>
    <name type="common">roundjaw bonefish</name>
    <dbReference type="NCBI Taxonomy" id="121402"/>
    <lineage>
        <taxon>Eukaryota</taxon>
        <taxon>Metazoa</taxon>
        <taxon>Chordata</taxon>
        <taxon>Craniata</taxon>
        <taxon>Vertebrata</taxon>
        <taxon>Euteleostomi</taxon>
        <taxon>Actinopterygii</taxon>
        <taxon>Neopterygii</taxon>
        <taxon>Teleostei</taxon>
        <taxon>Albuliformes</taxon>
        <taxon>Albulidae</taxon>
        <taxon>Albula</taxon>
    </lineage>
</organism>
<dbReference type="PANTHER" id="PTHR11616">
    <property type="entry name" value="SODIUM/CHLORIDE DEPENDENT TRANSPORTER"/>
    <property type="match status" value="1"/>
</dbReference>
<evidence type="ECO:0000313" key="10">
    <source>
        <dbReference type="EMBL" id="KAG9349673.1"/>
    </source>
</evidence>
<keyword evidence="8" id="KW-0769">Symport</keyword>
<evidence type="ECO:0000256" key="2">
    <source>
        <dbReference type="ARBA" id="ARBA00022448"/>
    </source>
</evidence>
<keyword evidence="3 8" id="KW-0812">Transmembrane</keyword>
<dbReference type="OrthoDB" id="6581954at2759"/>
<comment type="similarity">
    <text evidence="8">Belongs to the sodium:neurotransmitter symporter (SNF) (TC 2.A.22) family.</text>
</comment>
<reference evidence="10" key="1">
    <citation type="thesis" date="2021" institute="BYU ScholarsArchive" country="Provo, UT, USA">
        <title>Applications of and Algorithms for Genome Assembly and Genomic Analyses with an Emphasis on Marine Teleosts.</title>
        <authorList>
            <person name="Pickett B.D."/>
        </authorList>
    </citation>
    <scope>NUCLEOTIDE SEQUENCE</scope>
    <source>
        <strain evidence="10">HI-2016</strain>
    </source>
</reference>
<dbReference type="EMBL" id="JAFBMS010000009">
    <property type="protein sequence ID" value="KAG9349673.1"/>
    <property type="molecule type" value="Genomic_DNA"/>
</dbReference>
<evidence type="ECO:0000313" key="11">
    <source>
        <dbReference type="Proteomes" id="UP000824540"/>
    </source>
</evidence>
<dbReference type="GO" id="GO:0005886">
    <property type="term" value="C:plasma membrane"/>
    <property type="evidence" value="ECO:0007669"/>
    <property type="project" value="TreeGrafter"/>
</dbReference>
<keyword evidence="6" id="KW-0915">Sodium</keyword>
<evidence type="ECO:0000256" key="1">
    <source>
        <dbReference type="ARBA" id="ARBA00004141"/>
    </source>
</evidence>
<proteinExistence type="inferred from homology"/>
<dbReference type="PROSITE" id="PS50267">
    <property type="entry name" value="NA_NEUROTRAN_SYMP_3"/>
    <property type="match status" value="1"/>
</dbReference>
<dbReference type="Proteomes" id="UP000824540">
    <property type="component" value="Unassembled WGS sequence"/>
</dbReference>
<dbReference type="SUPFAM" id="SSF161070">
    <property type="entry name" value="SNF-like"/>
    <property type="match status" value="1"/>
</dbReference>
<evidence type="ECO:0000256" key="4">
    <source>
        <dbReference type="ARBA" id="ARBA00022989"/>
    </source>
</evidence>
<sequence length="524" mass="57666">MSAQMEHGDVLLRKAHPPTDSVEEEGLQARGQWASKAEFLLAVAGQIIGLGNVWRFPYLCYKNGGGVFFVPYLLFLVLCGIPLFLLETSLGQFTSLGGVSAWRKICPLFGGLGYASQVIILHGCVYYIIILAWALFYLVQSFNQELPWAHCNNTWNTDACLPLDGSNLAANVSGLPENATSPIMEFWQPTLFKQIGISGPMVVWVVCYFCVWKGVKSTGKVVYLTATFPYVMLLVLLIRGVTLPGAAEGIIYYLKPNHTRLADPQVWMDAGTQIFFSYGICLGSLTALGSYNKYNNDCYKDCFTLCLLNSATSFMAGFAIFSVLGFMAKEQGVDIGEVAESDLYPTLIRRGRRRELLLLLVCAVCFLLGLVMVTPGGLYVFQIYDQFSCSGASLLLLSVCQSVCVGWVYGPERFCDNIEDMGTFVFSLVCWSPLTLVNGLEAPGWATALGWLLAVSSVSLIPLWAIYSLFTTSGSLSQRLHKLCHPEEVSSLTKEQNINGAPLICNSNLILMTKKTKEPEIHEA</sequence>
<name>A0A8T2P879_9TELE</name>
<feature type="transmembrane region" description="Helical" evidence="9">
    <location>
        <begin position="356"/>
        <end position="384"/>
    </location>
</feature>
<keyword evidence="4 9" id="KW-1133">Transmembrane helix</keyword>
<feature type="transmembrane region" description="Helical" evidence="9">
    <location>
        <begin position="390"/>
        <end position="409"/>
    </location>
</feature>
<dbReference type="Pfam" id="PF00209">
    <property type="entry name" value="SNF"/>
    <property type="match status" value="2"/>
</dbReference>
<evidence type="ECO:0000256" key="7">
    <source>
        <dbReference type="PIRSR" id="PIRSR600175-2"/>
    </source>
</evidence>
<protein>
    <recommendedName>
        <fullName evidence="8">Transporter</fullName>
    </recommendedName>
</protein>
<dbReference type="GO" id="GO:0042995">
    <property type="term" value="C:cell projection"/>
    <property type="evidence" value="ECO:0007669"/>
    <property type="project" value="TreeGrafter"/>
</dbReference>
<keyword evidence="7" id="KW-1015">Disulfide bond</keyword>
<evidence type="ECO:0000256" key="6">
    <source>
        <dbReference type="PIRSR" id="PIRSR600175-1"/>
    </source>
</evidence>
<dbReference type="InterPro" id="IPR000175">
    <property type="entry name" value="Na/ntran_symport"/>
</dbReference>
<comment type="caution">
    <text evidence="10">The sequence shown here is derived from an EMBL/GenBank/DDBJ whole genome shotgun (WGS) entry which is preliminary data.</text>
</comment>
<dbReference type="GO" id="GO:0005332">
    <property type="term" value="F:gamma-aminobutyric acid:sodium:chloride symporter activity"/>
    <property type="evidence" value="ECO:0007669"/>
    <property type="project" value="TreeGrafter"/>
</dbReference>
<feature type="transmembrane region" description="Helical" evidence="9">
    <location>
        <begin position="119"/>
        <end position="139"/>
    </location>
</feature>
<feature type="disulfide bond" evidence="7">
    <location>
        <begin position="151"/>
        <end position="160"/>
    </location>
</feature>
<feature type="transmembrane region" description="Helical" evidence="9">
    <location>
        <begin position="446"/>
        <end position="470"/>
    </location>
</feature>
<feature type="transmembrane region" description="Helical" evidence="9">
    <location>
        <begin position="266"/>
        <end position="287"/>
    </location>
</feature>
<dbReference type="PROSITE" id="PS00610">
    <property type="entry name" value="NA_NEUROTRAN_SYMP_1"/>
    <property type="match status" value="1"/>
</dbReference>
<comment type="subcellular location">
    <subcellularLocation>
        <location evidence="1">Membrane</location>
        <topology evidence="1">Multi-pass membrane protein</topology>
    </subcellularLocation>
</comment>
<feature type="transmembrane region" description="Helical" evidence="9">
    <location>
        <begin position="227"/>
        <end position="254"/>
    </location>
</feature>
<evidence type="ECO:0000256" key="9">
    <source>
        <dbReference type="SAM" id="Phobius"/>
    </source>
</evidence>
<feature type="transmembrane region" description="Helical" evidence="9">
    <location>
        <begin position="66"/>
        <end position="86"/>
    </location>
</feature>
<feature type="binding site" evidence="6">
    <location>
        <position position="309"/>
    </location>
    <ligand>
        <name>Na(+)</name>
        <dbReference type="ChEBI" id="CHEBI:29101"/>
        <label>1</label>
    </ligand>
</feature>
<keyword evidence="5 9" id="KW-0472">Membrane</keyword>
<evidence type="ECO:0000256" key="8">
    <source>
        <dbReference type="RuleBase" id="RU003732"/>
    </source>
</evidence>
<dbReference type="AlphaFoldDB" id="A0A8T2P879"/>